<protein>
    <submittedName>
        <fullName evidence="2">Uncharacterized protein</fullName>
    </submittedName>
</protein>
<dbReference type="KEGG" id="vg:65129986"/>
<feature type="compositionally biased region" description="Gly residues" evidence="1">
    <location>
        <begin position="19"/>
        <end position="34"/>
    </location>
</feature>
<reference evidence="2 3" key="1">
    <citation type="submission" date="2020-07" db="EMBL/GenBank/DDBJ databases">
        <title>Taxonomic proposal: Crassvirales, a new order of highly abundant and diverse bacterial viruses.</title>
        <authorList>
            <person name="Shkoporov A.N."/>
            <person name="Stockdale S.R."/>
            <person name="Guerin E."/>
            <person name="Ross R.P."/>
            <person name="Hill C."/>
        </authorList>
    </citation>
    <scope>NUCLEOTIDE SEQUENCE [LARGE SCALE GENOMIC DNA]</scope>
</reference>
<organism evidence="2 3">
    <name type="scientific">uncultured phage cr116_1</name>
    <dbReference type="NCBI Taxonomy" id="2772073"/>
    <lineage>
        <taxon>Viruses</taxon>
        <taxon>Duplodnaviria</taxon>
        <taxon>Heunggongvirae</taxon>
        <taxon>Uroviricota</taxon>
        <taxon>Caudoviricetes</taxon>
        <taxon>Crassvirales</taxon>
        <taxon>Steigviridae</taxon>
        <taxon>Asinivirinae</taxon>
        <taxon>Pamirivirus</taxon>
        <taxon>Pamirivirus faecium</taxon>
    </lineage>
</organism>
<evidence type="ECO:0000313" key="3">
    <source>
        <dbReference type="Proteomes" id="UP000593686"/>
    </source>
</evidence>
<proteinExistence type="predicted"/>
<dbReference type="GeneID" id="65129986"/>
<dbReference type="Proteomes" id="UP000593686">
    <property type="component" value="Genome"/>
</dbReference>
<keyword evidence="3" id="KW-1185">Reference proteome</keyword>
<evidence type="ECO:0000313" key="2">
    <source>
        <dbReference type="EMBL" id="QOR59424.1"/>
    </source>
</evidence>
<dbReference type="EMBL" id="MT774389">
    <property type="protein sequence ID" value="QOR59424.1"/>
    <property type="molecule type" value="Genomic_DNA"/>
</dbReference>
<dbReference type="RefSeq" id="YP_010111582.1">
    <property type="nucleotide sequence ID" value="NC_055882.1"/>
</dbReference>
<feature type="compositionally biased region" description="Basic residues" evidence="1">
    <location>
        <begin position="1"/>
        <end position="11"/>
    </location>
</feature>
<name>A0A7M1RZ47_9CAUD</name>
<sequence length="34" mass="3594">MAKCSSKRRPKPMSPKAGVGKGTKYGCGGKIKKK</sequence>
<feature type="region of interest" description="Disordered" evidence="1">
    <location>
        <begin position="1"/>
        <end position="34"/>
    </location>
</feature>
<accession>A0A7M1RZ47</accession>
<evidence type="ECO:0000256" key="1">
    <source>
        <dbReference type="SAM" id="MobiDB-lite"/>
    </source>
</evidence>